<reference evidence="2" key="1">
    <citation type="submission" date="2024-06" db="EMBL/GenBank/DDBJ databases">
        <title>Multi-omics analyses provide insights into the biosynthesis of the anticancer antibiotic pleurotin in Hohenbuehelia grisea.</title>
        <authorList>
            <person name="Weaver J.A."/>
            <person name="Alberti F."/>
        </authorList>
    </citation>
    <scope>NUCLEOTIDE SEQUENCE [LARGE SCALE GENOMIC DNA]</scope>
    <source>
        <strain evidence="2">T-177</strain>
    </source>
</reference>
<proteinExistence type="predicted"/>
<keyword evidence="2" id="KW-1185">Reference proteome</keyword>
<dbReference type="EMBL" id="JASNQZ010000017">
    <property type="protein sequence ID" value="KAL0945676.1"/>
    <property type="molecule type" value="Genomic_DNA"/>
</dbReference>
<dbReference type="Proteomes" id="UP001556367">
    <property type="component" value="Unassembled WGS sequence"/>
</dbReference>
<evidence type="ECO:0000313" key="2">
    <source>
        <dbReference type="Proteomes" id="UP001556367"/>
    </source>
</evidence>
<accession>A0ABR3IQT4</accession>
<gene>
    <name evidence="1" type="ORF">HGRIS_014827</name>
</gene>
<dbReference type="InterPro" id="IPR027417">
    <property type="entry name" value="P-loop_NTPase"/>
</dbReference>
<dbReference type="Gene3D" id="1.20.120.1240">
    <property type="entry name" value="Dynamin, middle domain"/>
    <property type="match status" value="1"/>
</dbReference>
<organism evidence="1 2">
    <name type="scientific">Hohenbuehelia grisea</name>
    <dbReference type="NCBI Taxonomy" id="104357"/>
    <lineage>
        <taxon>Eukaryota</taxon>
        <taxon>Fungi</taxon>
        <taxon>Dikarya</taxon>
        <taxon>Basidiomycota</taxon>
        <taxon>Agaricomycotina</taxon>
        <taxon>Agaricomycetes</taxon>
        <taxon>Agaricomycetidae</taxon>
        <taxon>Agaricales</taxon>
        <taxon>Pleurotineae</taxon>
        <taxon>Pleurotaceae</taxon>
        <taxon>Hohenbuehelia</taxon>
    </lineage>
</organism>
<name>A0ABR3IQT4_9AGAR</name>
<dbReference type="Gene3D" id="3.40.50.300">
    <property type="entry name" value="P-loop containing nucleotide triphosphate hydrolases"/>
    <property type="match status" value="1"/>
</dbReference>
<protein>
    <submittedName>
        <fullName evidence="1">Uncharacterized protein</fullName>
    </submittedName>
</protein>
<sequence>MTEISFSPTQEPWSCKISIRRSSSVSNHEQLFGEPLSERANVGNTILRAYTAVIYSDPQLHAKASNPFPDINSSVLSTDVIRVDISGPGLADLVLVNTPDIIQDEVLRTSTIVDQLVGQYVCASPTSCLVLSVAPIEGETQGSELKLKLHAETKSQAGIGACRTPDLAKKLNAKGKHVLRIGTTFNPNRDTGPTYFNLKAEDGRWFCPKNEQLDAKDLCDYIGKQFYELYLEWLTDMMISTTAENSGLHFIESKPLIIRRITSFCDKIYQELCENSTRPGTFWLDYKATFDGFRISIQNTRPQFIPWAEQSVTGSSLSALECLGQGIPMSASTLRSFLLQHKARELPGGVPFGAKAALITAFQSTWPAHVETCLSSAREQLDRLISEVLEDLFNGGSALLRAHFLPVVLPDLS</sequence>
<comment type="caution">
    <text evidence="1">The sequence shown here is derived from an EMBL/GenBank/DDBJ whole genome shotgun (WGS) entry which is preliminary data.</text>
</comment>
<evidence type="ECO:0000313" key="1">
    <source>
        <dbReference type="EMBL" id="KAL0945676.1"/>
    </source>
</evidence>